<keyword evidence="1" id="KW-1133">Transmembrane helix</keyword>
<reference evidence="2 3" key="1">
    <citation type="submission" date="2019-02" db="EMBL/GenBank/DDBJ databases">
        <title>Deep-cultivation of Planctomycetes and their phenomic and genomic characterization uncovers novel biology.</title>
        <authorList>
            <person name="Wiegand S."/>
            <person name="Jogler M."/>
            <person name="Boedeker C."/>
            <person name="Pinto D."/>
            <person name="Vollmers J."/>
            <person name="Rivas-Marin E."/>
            <person name="Kohn T."/>
            <person name="Peeters S.H."/>
            <person name="Heuer A."/>
            <person name="Rast P."/>
            <person name="Oberbeckmann S."/>
            <person name="Bunk B."/>
            <person name="Jeske O."/>
            <person name="Meyerdierks A."/>
            <person name="Storesund J.E."/>
            <person name="Kallscheuer N."/>
            <person name="Luecker S."/>
            <person name="Lage O.M."/>
            <person name="Pohl T."/>
            <person name="Merkel B.J."/>
            <person name="Hornburger P."/>
            <person name="Mueller R.-W."/>
            <person name="Bruemmer F."/>
            <person name="Labrenz M."/>
            <person name="Spormann A.M."/>
            <person name="Op Den Camp H."/>
            <person name="Overmann J."/>
            <person name="Amann R."/>
            <person name="Jetten M.S.M."/>
            <person name="Mascher T."/>
            <person name="Medema M.H."/>
            <person name="Devos D.P."/>
            <person name="Kaster A.-K."/>
            <person name="Ovreas L."/>
            <person name="Rohde M."/>
            <person name="Galperin M.Y."/>
            <person name="Jogler C."/>
        </authorList>
    </citation>
    <scope>NUCLEOTIDE SEQUENCE [LARGE SCALE GENOMIC DNA]</scope>
    <source>
        <strain evidence="2 3">KOR34</strain>
    </source>
</reference>
<evidence type="ECO:0000313" key="2">
    <source>
        <dbReference type="EMBL" id="TWT30257.1"/>
    </source>
</evidence>
<name>A0A5C5UXK5_9BACT</name>
<gene>
    <name evidence="2" type="ORF">KOR34_48150</name>
</gene>
<keyword evidence="3" id="KW-1185">Reference proteome</keyword>
<dbReference type="Proteomes" id="UP000316714">
    <property type="component" value="Unassembled WGS sequence"/>
</dbReference>
<dbReference type="RefSeq" id="WP_146568623.1">
    <property type="nucleotide sequence ID" value="NZ_SIHJ01000005.1"/>
</dbReference>
<sequence>MLKKLFVRSTSERVDGAHIADRSTSRTFWSVFLPSLATYGVMLMATTELANGNPMGPHTDGWFTQHLLTTPLTLVAWGRNAPHTVNYLTGLLLHVAAWTCVVMVLRSAWMANGLTLLRSMAPARAEVEAPQPLAPAAPQAA</sequence>
<keyword evidence="1" id="KW-0472">Membrane</keyword>
<accession>A0A5C5UXK5</accession>
<evidence type="ECO:0000313" key="3">
    <source>
        <dbReference type="Proteomes" id="UP000316714"/>
    </source>
</evidence>
<comment type="caution">
    <text evidence="2">The sequence shown here is derived from an EMBL/GenBank/DDBJ whole genome shotgun (WGS) entry which is preliminary data.</text>
</comment>
<dbReference type="AlphaFoldDB" id="A0A5C5UXK5"/>
<dbReference type="OrthoDB" id="9864226at2"/>
<evidence type="ECO:0000256" key="1">
    <source>
        <dbReference type="SAM" id="Phobius"/>
    </source>
</evidence>
<feature type="transmembrane region" description="Helical" evidence="1">
    <location>
        <begin position="87"/>
        <end position="109"/>
    </location>
</feature>
<keyword evidence="1" id="KW-0812">Transmembrane</keyword>
<dbReference type="EMBL" id="SIHJ01000005">
    <property type="protein sequence ID" value="TWT30257.1"/>
    <property type="molecule type" value="Genomic_DNA"/>
</dbReference>
<feature type="transmembrane region" description="Helical" evidence="1">
    <location>
        <begin position="27"/>
        <end position="45"/>
    </location>
</feature>
<protein>
    <submittedName>
        <fullName evidence="2">Uncharacterized protein</fullName>
    </submittedName>
</protein>
<organism evidence="2 3">
    <name type="scientific">Posidoniimonas corsicana</name>
    <dbReference type="NCBI Taxonomy" id="1938618"/>
    <lineage>
        <taxon>Bacteria</taxon>
        <taxon>Pseudomonadati</taxon>
        <taxon>Planctomycetota</taxon>
        <taxon>Planctomycetia</taxon>
        <taxon>Pirellulales</taxon>
        <taxon>Lacipirellulaceae</taxon>
        <taxon>Posidoniimonas</taxon>
    </lineage>
</organism>
<proteinExistence type="predicted"/>